<name>A0ABR1LT07_9PEZI</name>
<dbReference type="InterPro" id="IPR036259">
    <property type="entry name" value="MFS_trans_sf"/>
</dbReference>
<comment type="subcellular location">
    <subcellularLocation>
        <location evidence="1">Membrane</location>
        <topology evidence="1">Multi-pass membrane protein</topology>
    </subcellularLocation>
</comment>
<feature type="transmembrane region" description="Helical" evidence="6">
    <location>
        <begin position="403"/>
        <end position="422"/>
    </location>
</feature>
<dbReference type="Gene3D" id="1.20.1250.20">
    <property type="entry name" value="MFS general substrate transporter like domains"/>
    <property type="match status" value="1"/>
</dbReference>
<comment type="caution">
    <text evidence="8">The sequence shown here is derived from an EMBL/GenBank/DDBJ whole genome shotgun (WGS) entry which is preliminary data.</text>
</comment>
<dbReference type="PANTHER" id="PTHR23501:SF59">
    <property type="entry name" value="MAJOR FACILITATOR SUPERFAMILY (MFS) PROFILE DOMAIN-CONTAINING PROTEIN-RELATED"/>
    <property type="match status" value="1"/>
</dbReference>
<reference evidence="8 9" key="1">
    <citation type="submission" date="2024-04" db="EMBL/GenBank/DDBJ databases">
        <title>Phyllosticta paracitricarpa is synonymous to the EU quarantine fungus P. citricarpa based on phylogenomic analyses.</title>
        <authorList>
            <consortium name="Lawrence Berkeley National Laboratory"/>
            <person name="Van ingen-buijs V.A."/>
            <person name="Van westerhoven A.C."/>
            <person name="Haridas S."/>
            <person name="Skiadas P."/>
            <person name="Martin F."/>
            <person name="Groenewald J.Z."/>
            <person name="Crous P.W."/>
            <person name="Seidl M.F."/>
        </authorList>
    </citation>
    <scope>NUCLEOTIDE SEQUENCE [LARGE SCALE GENOMIC DNA]</scope>
    <source>
        <strain evidence="8 9">CPC 17464</strain>
    </source>
</reference>
<evidence type="ECO:0000313" key="9">
    <source>
        <dbReference type="Proteomes" id="UP001360953"/>
    </source>
</evidence>
<dbReference type="PRINTS" id="PR01036">
    <property type="entry name" value="TCRTETB"/>
</dbReference>
<gene>
    <name evidence="8" type="ORF">J3D65DRAFT_602347</name>
</gene>
<evidence type="ECO:0000256" key="1">
    <source>
        <dbReference type="ARBA" id="ARBA00004141"/>
    </source>
</evidence>
<evidence type="ECO:0000259" key="7">
    <source>
        <dbReference type="PROSITE" id="PS50850"/>
    </source>
</evidence>
<feature type="transmembrane region" description="Helical" evidence="6">
    <location>
        <begin position="231"/>
        <end position="251"/>
    </location>
</feature>
<feature type="transmembrane region" description="Helical" evidence="6">
    <location>
        <begin position="428"/>
        <end position="449"/>
    </location>
</feature>
<feature type="transmembrane region" description="Helical" evidence="6">
    <location>
        <begin position="338"/>
        <end position="357"/>
    </location>
</feature>
<feature type="transmembrane region" description="Helical" evidence="6">
    <location>
        <begin position="172"/>
        <end position="189"/>
    </location>
</feature>
<dbReference type="Gene3D" id="1.20.1720.10">
    <property type="entry name" value="Multidrug resistance protein D"/>
    <property type="match status" value="1"/>
</dbReference>
<dbReference type="EMBL" id="JBBPEH010000005">
    <property type="protein sequence ID" value="KAK7538314.1"/>
    <property type="molecule type" value="Genomic_DNA"/>
</dbReference>
<sequence>MDSRPQADITPCDPKTSCTEMSQLGSGRNSFSNAALNRNDSQKSSGLSDLTTLKSASTTPPEDFKPGWRFLAAFICLCIVNLICALDATSISVALPLTSQVMSDALHGTGIEAFWTGTSFLLTATVFQPSFASLSHVFGRKPLLLIALTFFTVGAIAGAVSNDFTALLTSRVIQGIGGGGIAALTGVIITDMVPLKERGKWLGLVTMMWAIGSVIGPVIGGVLAEKVSWRWIFWINVPFCAIGYVMIPLFLKLQYKPGNFAQKLKQIDWIGSFLFVASTTSTLIPITWGGVMYPWDHWRTLVPLLVGICGLFVFIVYSKYIPTEPILRGTLFKNVTALVCYLSIVIHGMMLWSALYYMPLYFQAAKSMSPTTSGIALFPWTFTTAPAAVVAGILIAKTGRYRWAMYFGWFTTTVGSGLLILYKEHTPAREWIPLALISGMGLGFLYPAMSLCNQAAAVKGDVAAAAALNPFFRNFGQTLGVAVGGTVVQNQVKKKLLASAIPAVAAKAAEYSKDATTLVSVVKAMRGDPSMAAVRHDLIDAYITALHVLWIVMCSLGALAGILTIIFVKAYSMDRELETDQGFVDTRRDEMREVDETSA</sequence>
<feature type="transmembrane region" description="Helical" evidence="6">
    <location>
        <begin position="70"/>
        <end position="93"/>
    </location>
</feature>
<keyword evidence="2 6" id="KW-0812">Transmembrane</keyword>
<evidence type="ECO:0000313" key="8">
    <source>
        <dbReference type="EMBL" id="KAK7538314.1"/>
    </source>
</evidence>
<feature type="transmembrane region" description="Helical" evidence="6">
    <location>
        <begin position="377"/>
        <end position="396"/>
    </location>
</feature>
<evidence type="ECO:0000256" key="2">
    <source>
        <dbReference type="ARBA" id="ARBA00022692"/>
    </source>
</evidence>
<dbReference type="RefSeq" id="XP_066656001.1">
    <property type="nucleotide sequence ID" value="XM_066798117.1"/>
</dbReference>
<feature type="transmembrane region" description="Helical" evidence="6">
    <location>
        <begin position="201"/>
        <end position="219"/>
    </location>
</feature>
<feature type="compositionally biased region" description="Polar residues" evidence="5">
    <location>
        <begin position="16"/>
        <end position="60"/>
    </location>
</feature>
<dbReference type="PROSITE" id="PS50850">
    <property type="entry name" value="MFS"/>
    <property type="match status" value="1"/>
</dbReference>
<feature type="transmembrane region" description="Helical" evidence="6">
    <location>
        <begin position="297"/>
        <end position="317"/>
    </location>
</feature>
<evidence type="ECO:0000256" key="5">
    <source>
        <dbReference type="SAM" id="MobiDB-lite"/>
    </source>
</evidence>
<feature type="transmembrane region" description="Helical" evidence="6">
    <location>
        <begin position="541"/>
        <end position="568"/>
    </location>
</feature>
<keyword evidence="3 6" id="KW-1133">Transmembrane helix</keyword>
<keyword evidence="9" id="KW-1185">Reference proteome</keyword>
<dbReference type="InterPro" id="IPR011701">
    <property type="entry name" value="MFS"/>
</dbReference>
<keyword evidence="4 6" id="KW-0472">Membrane</keyword>
<evidence type="ECO:0000256" key="6">
    <source>
        <dbReference type="SAM" id="Phobius"/>
    </source>
</evidence>
<dbReference type="GeneID" id="92031023"/>
<proteinExistence type="predicted"/>
<evidence type="ECO:0000256" key="4">
    <source>
        <dbReference type="ARBA" id="ARBA00023136"/>
    </source>
</evidence>
<dbReference type="InterPro" id="IPR020846">
    <property type="entry name" value="MFS_dom"/>
</dbReference>
<accession>A0ABR1LT07</accession>
<dbReference type="Proteomes" id="UP001360953">
    <property type="component" value="Unassembled WGS sequence"/>
</dbReference>
<organism evidence="8 9">
    <name type="scientific">Phyllosticta citribraziliensis</name>
    <dbReference type="NCBI Taxonomy" id="989973"/>
    <lineage>
        <taxon>Eukaryota</taxon>
        <taxon>Fungi</taxon>
        <taxon>Dikarya</taxon>
        <taxon>Ascomycota</taxon>
        <taxon>Pezizomycotina</taxon>
        <taxon>Dothideomycetes</taxon>
        <taxon>Dothideomycetes incertae sedis</taxon>
        <taxon>Botryosphaeriales</taxon>
        <taxon>Phyllostictaceae</taxon>
        <taxon>Phyllosticta</taxon>
    </lineage>
</organism>
<dbReference type="Pfam" id="PF07690">
    <property type="entry name" value="MFS_1"/>
    <property type="match status" value="1"/>
</dbReference>
<dbReference type="SUPFAM" id="SSF103473">
    <property type="entry name" value="MFS general substrate transporter"/>
    <property type="match status" value="1"/>
</dbReference>
<feature type="region of interest" description="Disordered" evidence="5">
    <location>
        <begin position="1"/>
        <end position="60"/>
    </location>
</feature>
<protein>
    <submittedName>
        <fullName evidence="8">Major facilitator superfamily domain-containing protein</fullName>
    </submittedName>
</protein>
<evidence type="ECO:0000256" key="3">
    <source>
        <dbReference type="ARBA" id="ARBA00022989"/>
    </source>
</evidence>
<feature type="transmembrane region" description="Helical" evidence="6">
    <location>
        <begin position="143"/>
        <end position="160"/>
    </location>
</feature>
<feature type="transmembrane region" description="Helical" evidence="6">
    <location>
        <begin position="113"/>
        <end position="131"/>
    </location>
</feature>
<feature type="domain" description="Major facilitator superfamily (MFS) profile" evidence="7">
    <location>
        <begin position="73"/>
        <end position="572"/>
    </location>
</feature>
<feature type="transmembrane region" description="Helical" evidence="6">
    <location>
        <begin position="272"/>
        <end position="291"/>
    </location>
</feature>
<dbReference type="PANTHER" id="PTHR23501">
    <property type="entry name" value="MAJOR FACILITATOR SUPERFAMILY"/>
    <property type="match status" value="1"/>
</dbReference>